<keyword evidence="1" id="KW-1015">Disulfide bond</keyword>
<evidence type="ECO:0008006" key="8">
    <source>
        <dbReference type="Google" id="ProtNLM"/>
    </source>
</evidence>
<sequence length="1228" mass="139117">MFIRRAAVRGVPLIESIRNSDFRLSKVNFLRKNLPRNRIISMAAQPSRSLGSTATQEKTRRNRLANERSPYLLQHASNPVDWSVFCEHYDVLPGGNVNPDLDPHNELEGKNVLIVFGSLKKTAEKFNLSEEDLAAELEVGRKILFDVRAKRPKPQLDNKIISAWNGLMISGYARAACVLEDPSYSERAARAAEFVKKHLYTPDKILLRSCYTQGESVSQIDKPIEGFLDDYAFLISGLIDLYEATFNQDYLKWADELQRTQDELFWDNGLAGYFTTTNSDPNILIRMKEDSDGAEPSGNSVSAHNLIRLSALFDSSELREKAGKLLSSFTGRLTRIPIILPEMVSALMLYHDSPSQVAVTGTISNSETAELVAVARKSSLPGIIVMVTDDQGSFLCSKNAALAKMKPLGGRQAAYFCRGKTCTLPVTTTAELASLLRMKLLLLCAVLPMALANQCTRSQFWSSELNACLSCTKCAKNQIQTRPCNSHRDTECTTISRTGLEFPWLDKEKENDIFELVDDDEPAKKGKKDKNHHVLKLSNGDDDDDDIYQDFLHSHHDKSHKKHNNKKHHYKFKQRINDKMLRFDDETTRKPHRNHFFVNPLKNFQPEKRHFTFPSELDLASENPKRKAEKRGKSLHDKSGSKRKNRLHSDDEEKLEEWLLMSEQELAKRKEDLLKNIKKDEFEEEKETNQKIKLNYPLYNTESQILDSAVSRNSIETKKKQKSIVDDEEDIFKELVKDNAESKLEIETLMSNRKDSQYRSETANRHMFMGEPSTISEIIGQTKDDQDDEIFKEDDKVIQYEKSKLSLMPVDDNSVEAVPFTAVETFVWDWQAVAFASAVTACLLFFMVVIVYSLVNNTGHAAHRRSKNACYTAGPHESQHSYKPYSTKKAVDMMEKTQTVMSTTYCGSLIYASPEIIKGKPYFPKCSDVWSLGIVTYIMLNKTMPFSESNSRQLYKLQMAQQWSFRRRILPALTQGIVAMVTKMLEPNFKARVTIDDILQDVYFKEAALEMTETEKAALNFAVRHKSELQHAKSFDMTDIANTHEQAKEAYTSTVIVSADSRVAVDQPETTAVQGVTTVPEVTTVQEPTTTQEPTDFSFIIKAVTEREMAHVAEVSAKEFRKNVEIRLRYGRLKFGDHGRESSAVRTRGCRPRGCRPSVPNLLAPSRAAGTAHARHPSLSRPAVGDAQTFGDVPPRRPVFEFVLPAIGTGFSESGDEMRMGRRNFVIT</sequence>
<evidence type="ECO:0000259" key="4">
    <source>
        <dbReference type="PROSITE" id="PS50011"/>
    </source>
</evidence>
<dbReference type="SMART" id="SM00220">
    <property type="entry name" value="S_TKc"/>
    <property type="match status" value="1"/>
</dbReference>
<name>A0A6H5GYZ2_9HEMI</name>
<dbReference type="Gene3D" id="1.50.10.10">
    <property type="match status" value="1"/>
</dbReference>
<feature type="domain" description="Protein kinase" evidence="4">
    <location>
        <begin position="699"/>
        <end position="1004"/>
    </location>
</feature>
<organism evidence="6 7">
    <name type="scientific">Nesidiocoris tenuis</name>
    <dbReference type="NCBI Taxonomy" id="355587"/>
    <lineage>
        <taxon>Eukaryota</taxon>
        <taxon>Metazoa</taxon>
        <taxon>Ecdysozoa</taxon>
        <taxon>Arthropoda</taxon>
        <taxon>Hexapoda</taxon>
        <taxon>Insecta</taxon>
        <taxon>Pterygota</taxon>
        <taxon>Neoptera</taxon>
        <taxon>Paraneoptera</taxon>
        <taxon>Hemiptera</taxon>
        <taxon>Heteroptera</taxon>
        <taxon>Panheteroptera</taxon>
        <taxon>Cimicomorpha</taxon>
        <taxon>Miridae</taxon>
        <taxon>Dicyphina</taxon>
        <taxon>Nesidiocoris</taxon>
    </lineage>
</organism>
<dbReference type="PANTHER" id="PTHR42899:SF1">
    <property type="entry name" value="SPERMATOGENESIS-ASSOCIATED PROTEIN 20"/>
    <property type="match status" value="1"/>
</dbReference>
<feature type="disulfide bond" evidence="1">
    <location>
        <begin position="471"/>
        <end position="484"/>
    </location>
</feature>
<keyword evidence="3" id="KW-1133">Transmembrane helix</keyword>
<dbReference type="InterPro" id="IPR012341">
    <property type="entry name" value="6hp_glycosidase-like_sf"/>
</dbReference>
<dbReference type="PROSITE" id="PS50050">
    <property type="entry name" value="TNFR_NGFR_2"/>
    <property type="match status" value="1"/>
</dbReference>
<evidence type="ECO:0000256" key="3">
    <source>
        <dbReference type="SAM" id="Phobius"/>
    </source>
</evidence>
<evidence type="ECO:0000313" key="6">
    <source>
        <dbReference type="EMBL" id="CAB0006449.1"/>
    </source>
</evidence>
<dbReference type="Proteomes" id="UP000479000">
    <property type="component" value="Unassembled WGS sequence"/>
</dbReference>
<gene>
    <name evidence="6" type="ORF">NTEN_LOCUS11926</name>
</gene>
<keyword evidence="3" id="KW-0472">Membrane</keyword>
<dbReference type="EMBL" id="CADCXU010017660">
    <property type="protein sequence ID" value="CAB0006449.1"/>
    <property type="molecule type" value="Genomic_DNA"/>
</dbReference>
<dbReference type="Gene3D" id="3.40.30.10">
    <property type="entry name" value="Glutaredoxin"/>
    <property type="match status" value="1"/>
</dbReference>
<feature type="region of interest" description="Disordered" evidence="2">
    <location>
        <begin position="1141"/>
        <end position="1192"/>
    </location>
</feature>
<evidence type="ECO:0000256" key="1">
    <source>
        <dbReference type="PROSITE-ProRule" id="PRU00206"/>
    </source>
</evidence>
<evidence type="ECO:0000259" key="5">
    <source>
        <dbReference type="PROSITE" id="PS50050"/>
    </source>
</evidence>
<dbReference type="GO" id="GO:0005524">
    <property type="term" value="F:ATP binding"/>
    <property type="evidence" value="ECO:0007669"/>
    <property type="project" value="InterPro"/>
</dbReference>
<dbReference type="InterPro" id="IPR000719">
    <property type="entry name" value="Prot_kinase_dom"/>
</dbReference>
<feature type="repeat" description="TNFR-Cys" evidence="1">
    <location>
        <begin position="454"/>
        <end position="492"/>
    </location>
</feature>
<reference evidence="6 7" key="1">
    <citation type="submission" date="2020-02" db="EMBL/GenBank/DDBJ databases">
        <authorList>
            <person name="Ferguson B K."/>
        </authorList>
    </citation>
    <scope>NUCLEOTIDE SEQUENCE [LARGE SCALE GENOMIC DNA]</scope>
</reference>
<dbReference type="InterPro" id="IPR011009">
    <property type="entry name" value="Kinase-like_dom_sf"/>
</dbReference>
<evidence type="ECO:0000256" key="2">
    <source>
        <dbReference type="SAM" id="MobiDB-lite"/>
    </source>
</evidence>
<feature type="disulfide bond" evidence="1">
    <location>
        <begin position="474"/>
        <end position="492"/>
    </location>
</feature>
<dbReference type="InterPro" id="IPR008928">
    <property type="entry name" value="6-hairpin_glycosidase_sf"/>
</dbReference>
<feature type="transmembrane region" description="Helical" evidence="3">
    <location>
        <begin position="830"/>
        <end position="855"/>
    </location>
</feature>
<dbReference type="GO" id="GO:0004672">
    <property type="term" value="F:protein kinase activity"/>
    <property type="evidence" value="ECO:0007669"/>
    <property type="project" value="InterPro"/>
</dbReference>
<dbReference type="PROSITE" id="PS00652">
    <property type="entry name" value="TNFR_NGFR_1"/>
    <property type="match status" value="1"/>
</dbReference>
<accession>A0A6H5GYZ2</accession>
<dbReference type="PROSITE" id="PS50011">
    <property type="entry name" value="PROTEIN_KINASE_DOM"/>
    <property type="match status" value="1"/>
</dbReference>
<proteinExistence type="predicted"/>
<comment type="caution">
    <text evidence="1">Lacks conserved residue(s) required for the propagation of feature annotation.</text>
</comment>
<dbReference type="InterPro" id="IPR024705">
    <property type="entry name" value="Ssp411"/>
</dbReference>
<protein>
    <recommendedName>
        <fullName evidence="8">Protein kinase domain-containing protein</fullName>
    </recommendedName>
</protein>
<feature type="compositionally biased region" description="Polar residues" evidence="2">
    <location>
        <begin position="45"/>
        <end position="56"/>
    </location>
</feature>
<keyword evidence="7" id="KW-1185">Reference proteome</keyword>
<keyword evidence="3" id="KW-0812">Transmembrane</keyword>
<feature type="domain" description="TNFR-Cys" evidence="5">
    <location>
        <begin position="454"/>
        <end position="492"/>
    </location>
</feature>
<dbReference type="SUPFAM" id="SSF56112">
    <property type="entry name" value="Protein kinase-like (PK-like)"/>
    <property type="match status" value="1"/>
</dbReference>
<dbReference type="PANTHER" id="PTHR42899">
    <property type="entry name" value="SPERMATOGENESIS-ASSOCIATED PROTEIN 20"/>
    <property type="match status" value="1"/>
</dbReference>
<dbReference type="SUPFAM" id="SSF48208">
    <property type="entry name" value="Six-hairpin glycosidases"/>
    <property type="match status" value="1"/>
</dbReference>
<dbReference type="Gene3D" id="1.10.510.10">
    <property type="entry name" value="Transferase(Phosphotransferase) domain 1"/>
    <property type="match status" value="1"/>
</dbReference>
<dbReference type="GO" id="GO:0005975">
    <property type="term" value="P:carbohydrate metabolic process"/>
    <property type="evidence" value="ECO:0007669"/>
    <property type="project" value="InterPro"/>
</dbReference>
<evidence type="ECO:0000313" key="7">
    <source>
        <dbReference type="Proteomes" id="UP000479000"/>
    </source>
</evidence>
<dbReference type="SMART" id="SM00208">
    <property type="entry name" value="TNFR"/>
    <property type="match status" value="1"/>
</dbReference>
<dbReference type="OrthoDB" id="1923667at2759"/>
<feature type="region of interest" description="Disordered" evidence="2">
    <location>
        <begin position="615"/>
        <end position="650"/>
    </location>
</feature>
<feature type="compositionally biased region" description="Basic and acidic residues" evidence="2">
    <location>
        <begin position="623"/>
        <end position="640"/>
    </location>
</feature>
<dbReference type="AlphaFoldDB" id="A0A6H5GYZ2"/>
<dbReference type="InterPro" id="IPR001368">
    <property type="entry name" value="TNFR/NGFR_Cys_rich_reg"/>
</dbReference>
<feature type="region of interest" description="Disordered" evidence="2">
    <location>
        <begin position="45"/>
        <end position="68"/>
    </location>
</feature>
<dbReference type="Pfam" id="PF00069">
    <property type="entry name" value="Pkinase"/>
    <property type="match status" value="1"/>
</dbReference>